<keyword evidence="1" id="KW-0808">Transferase</keyword>
<dbReference type="InterPro" id="IPR007371">
    <property type="entry name" value="TPK_catalytic"/>
</dbReference>
<dbReference type="GO" id="GO:0016301">
    <property type="term" value="F:kinase activity"/>
    <property type="evidence" value="ECO:0007669"/>
    <property type="project" value="UniProtKB-KW"/>
</dbReference>
<feature type="domain" description="Thiamin pyrophosphokinase thiamin-binding" evidence="6">
    <location>
        <begin position="132"/>
        <end position="208"/>
    </location>
</feature>
<gene>
    <name evidence="7" type="ORF">DSCOOX_60980</name>
</gene>
<dbReference type="SUPFAM" id="SSF63862">
    <property type="entry name" value="Thiamin pyrophosphokinase, substrate-binding domain"/>
    <property type="match status" value="1"/>
</dbReference>
<dbReference type="GO" id="GO:0006772">
    <property type="term" value="P:thiamine metabolic process"/>
    <property type="evidence" value="ECO:0007669"/>
    <property type="project" value="UniProtKB-UniRule"/>
</dbReference>
<organism evidence="7 8">
    <name type="scientific">Desulfosarcina ovata subsp. ovata</name>
    <dbReference type="NCBI Taxonomy" id="2752305"/>
    <lineage>
        <taxon>Bacteria</taxon>
        <taxon>Pseudomonadati</taxon>
        <taxon>Thermodesulfobacteriota</taxon>
        <taxon>Desulfobacteria</taxon>
        <taxon>Desulfobacterales</taxon>
        <taxon>Desulfosarcinaceae</taxon>
        <taxon>Desulfosarcina</taxon>
    </lineage>
</organism>
<evidence type="ECO:0000256" key="1">
    <source>
        <dbReference type="ARBA" id="ARBA00022679"/>
    </source>
</evidence>
<dbReference type="SUPFAM" id="SSF63999">
    <property type="entry name" value="Thiamin pyrophosphokinase, catalytic domain"/>
    <property type="match status" value="1"/>
</dbReference>
<evidence type="ECO:0000313" key="8">
    <source>
        <dbReference type="Proteomes" id="UP000422108"/>
    </source>
</evidence>
<dbReference type="CDD" id="cd07995">
    <property type="entry name" value="TPK"/>
    <property type="match status" value="1"/>
</dbReference>
<dbReference type="InterPro" id="IPR006282">
    <property type="entry name" value="Thi_PPkinase"/>
</dbReference>
<keyword evidence="4" id="KW-0067">ATP-binding</keyword>
<accession>A0A5K8AJZ4</accession>
<dbReference type="SMART" id="SM00983">
    <property type="entry name" value="TPK_B1_binding"/>
    <property type="match status" value="1"/>
</dbReference>
<keyword evidence="8" id="KW-1185">Reference proteome</keyword>
<evidence type="ECO:0000256" key="3">
    <source>
        <dbReference type="ARBA" id="ARBA00022777"/>
    </source>
</evidence>
<dbReference type="InterPro" id="IPR036371">
    <property type="entry name" value="TPK_B1-bd_sf"/>
</dbReference>
<dbReference type="PANTHER" id="PTHR41299">
    <property type="entry name" value="THIAMINE PYROPHOSPHOKINASE"/>
    <property type="match status" value="1"/>
</dbReference>
<dbReference type="Gene3D" id="3.40.50.10240">
    <property type="entry name" value="Thiamin pyrophosphokinase, catalytic domain"/>
    <property type="match status" value="1"/>
</dbReference>
<dbReference type="InterPro" id="IPR053149">
    <property type="entry name" value="TPK"/>
</dbReference>
<dbReference type="GO" id="GO:0004788">
    <property type="term" value="F:thiamine diphosphokinase activity"/>
    <property type="evidence" value="ECO:0007669"/>
    <property type="project" value="UniProtKB-UniRule"/>
</dbReference>
<dbReference type="GO" id="GO:0009229">
    <property type="term" value="P:thiamine diphosphate biosynthetic process"/>
    <property type="evidence" value="ECO:0007669"/>
    <property type="project" value="InterPro"/>
</dbReference>
<dbReference type="InterPro" id="IPR036759">
    <property type="entry name" value="TPK_catalytic_sf"/>
</dbReference>
<dbReference type="Pfam" id="PF04265">
    <property type="entry name" value="TPK_B1_binding"/>
    <property type="match status" value="1"/>
</dbReference>
<proteinExistence type="predicted"/>
<dbReference type="InterPro" id="IPR007373">
    <property type="entry name" value="Thiamin_PyroPKinase_B1-bd"/>
</dbReference>
<evidence type="ECO:0000259" key="6">
    <source>
        <dbReference type="SMART" id="SM00983"/>
    </source>
</evidence>
<dbReference type="Proteomes" id="UP000422108">
    <property type="component" value="Chromosome"/>
</dbReference>
<dbReference type="Pfam" id="PF04263">
    <property type="entry name" value="TPK_catalytic"/>
    <property type="match status" value="1"/>
</dbReference>
<evidence type="ECO:0000256" key="5">
    <source>
        <dbReference type="NCBIfam" id="TIGR01378"/>
    </source>
</evidence>
<dbReference type="NCBIfam" id="TIGR01378">
    <property type="entry name" value="thi_PPkinase"/>
    <property type="match status" value="1"/>
</dbReference>
<keyword evidence="2" id="KW-0547">Nucleotide-binding</keyword>
<dbReference type="EC" id="2.7.6.2" evidence="5"/>
<dbReference type="RefSeq" id="WP_155313598.1">
    <property type="nucleotide sequence ID" value="NZ_AP021879.1"/>
</dbReference>
<protein>
    <recommendedName>
        <fullName evidence="5">Thiamine diphosphokinase</fullName>
        <ecNumber evidence="5">2.7.6.2</ecNumber>
    </recommendedName>
</protein>
<evidence type="ECO:0000256" key="2">
    <source>
        <dbReference type="ARBA" id="ARBA00022741"/>
    </source>
</evidence>
<dbReference type="AlphaFoldDB" id="A0A5K8AJZ4"/>
<dbReference type="EMBL" id="AP021879">
    <property type="protein sequence ID" value="BBO92918.1"/>
    <property type="molecule type" value="Genomic_DNA"/>
</dbReference>
<evidence type="ECO:0000313" key="7">
    <source>
        <dbReference type="EMBL" id="BBO92918.1"/>
    </source>
</evidence>
<keyword evidence="3 7" id="KW-0418">Kinase</keyword>
<reference evidence="7 8" key="1">
    <citation type="submission" date="2019-11" db="EMBL/GenBank/DDBJ databases">
        <title>Comparative genomics of hydrocarbon-degrading Desulfosarcina strains.</title>
        <authorList>
            <person name="Watanabe M."/>
            <person name="Kojima H."/>
            <person name="Fukui M."/>
        </authorList>
    </citation>
    <scope>NUCLEOTIDE SEQUENCE [LARGE SCALE GENOMIC DNA]</scope>
    <source>
        <strain evidence="8">oXyS1</strain>
    </source>
</reference>
<sequence length="219" mass="23323">MIRAIVFANGVMDGWPVGLTLSADRDLIIAADGGLAHCRRWEVTPHVVVGDMDSIAPGELTALEKTATEIIRHPARKDETDLELALKLAIDRGAEEIAVLGALGARWDMTFSNVLLLGSDFLSRTTVRLLDGVHELCCLQGSRQIRLHGRPGDLVSLLPISGNATGVSLKGLAYPLTDASLPFGTSHGVSNVFTGETASVTLKEGMLLISITRMAGKPF</sequence>
<dbReference type="PANTHER" id="PTHR41299:SF1">
    <property type="entry name" value="THIAMINE PYROPHOSPHOKINASE"/>
    <property type="match status" value="1"/>
</dbReference>
<dbReference type="GO" id="GO:0030975">
    <property type="term" value="F:thiamine binding"/>
    <property type="evidence" value="ECO:0007669"/>
    <property type="project" value="InterPro"/>
</dbReference>
<dbReference type="GO" id="GO:0005524">
    <property type="term" value="F:ATP binding"/>
    <property type="evidence" value="ECO:0007669"/>
    <property type="project" value="UniProtKB-KW"/>
</dbReference>
<name>A0A5K8AJZ4_9BACT</name>
<evidence type="ECO:0000256" key="4">
    <source>
        <dbReference type="ARBA" id="ARBA00022840"/>
    </source>
</evidence>